<evidence type="ECO:0000313" key="3">
    <source>
        <dbReference type="Proteomes" id="UP000238034"/>
    </source>
</evidence>
<gene>
    <name evidence="2" type="ORF">B0I27_105317</name>
</gene>
<comment type="caution">
    <text evidence="2">The sequence shown here is derived from an EMBL/GenBank/DDBJ whole genome shotgun (WGS) entry which is preliminary data.</text>
</comment>
<keyword evidence="1" id="KW-0472">Membrane</keyword>
<dbReference type="AlphaFoldDB" id="A0A2T0U4J0"/>
<evidence type="ECO:0000313" key="2">
    <source>
        <dbReference type="EMBL" id="PRY52847.1"/>
    </source>
</evidence>
<dbReference type="RefSeq" id="WP_106293245.1">
    <property type="nucleotide sequence ID" value="NZ_PVTH01000005.1"/>
</dbReference>
<feature type="transmembrane region" description="Helical" evidence="1">
    <location>
        <begin position="30"/>
        <end position="49"/>
    </location>
</feature>
<keyword evidence="1" id="KW-0812">Transmembrane</keyword>
<keyword evidence="3" id="KW-1185">Reference proteome</keyword>
<reference evidence="2 3" key="1">
    <citation type="submission" date="2018-03" db="EMBL/GenBank/DDBJ databases">
        <title>Genomic Encyclopedia of Type Strains, Phase III (KMG-III): the genomes of soil and plant-associated and newly described type strains.</title>
        <authorList>
            <person name="Whitman W."/>
        </authorList>
    </citation>
    <scope>NUCLEOTIDE SEQUENCE [LARGE SCALE GENOMIC DNA]</scope>
    <source>
        <strain evidence="2 3">CGMCC 1.9313</strain>
    </source>
</reference>
<organism evidence="2 3">
    <name type="scientific">Arcticibacter pallidicorallinus</name>
    <dbReference type="NCBI Taxonomy" id="1259464"/>
    <lineage>
        <taxon>Bacteria</taxon>
        <taxon>Pseudomonadati</taxon>
        <taxon>Bacteroidota</taxon>
        <taxon>Sphingobacteriia</taxon>
        <taxon>Sphingobacteriales</taxon>
        <taxon>Sphingobacteriaceae</taxon>
        <taxon>Arcticibacter</taxon>
    </lineage>
</organism>
<name>A0A2T0U4J0_9SPHI</name>
<dbReference type="OrthoDB" id="798864at2"/>
<accession>A0A2T0U4J0</accession>
<proteinExistence type="predicted"/>
<dbReference type="Proteomes" id="UP000238034">
    <property type="component" value="Unassembled WGS sequence"/>
</dbReference>
<protein>
    <submittedName>
        <fullName evidence="2">Uncharacterized protein</fullName>
    </submittedName>
</protein>
<evidence type="ECO:0000256" key="1">
    <source>
        <dbReference type="SAM" id="Phobius"/>
    </source>
</evidence>
<sequence>MKTTIAIILATLYLLAFIVAINIQASESLVYFLFAFSPVMLIGLALTILRDRGENYPEMKEGQEWGYFHN</sequence>
<keyword evidence="1" id="KW-1133">Transmembrane helix</keyword>
<dbReference type="EMBL" id="PVTH01000005">
    <property type="protein sequence ID" value="PRY52847.1"/>
    <property type="molecule type" value="Genomic_DNA"/>
</dbReference>